<reference evidence="2" key="1">
    <citation type="submission" date="2014-09" db="EMBL/GenBank/DDBJ databases">
        <authorList>
            <person name="Magalhaes I.L.F."/>
            <person name="Oliveira U."/>
            <person name="Santos F.R."/>
            <person name="Vidigal T.H.D.A."/>
            <person name="Brescovit A.D."/>
            <person name="Santos A.J."/>
        </authorList>
    </citation>
    <scope>NUCLEOTIDE SEQUENCE</scope>
    <source>
        <tissue evidence="2">Shoot tissue taken approximately 20 cm above the soil surface</tissue>
    </source>
</reference>
<name>A0A0A9AJT3_ARUDO</name>
<evidence type="ECO:0000313" key="2">
    <source>
        <dbReference type="EMBL" id="JAD49185.1"/>
    </source>
</evidence>
<feature type="transmembrane region" description="Helical" evidence="1">
    <location>
        <begin position="37"/>
        <end position="57"/>
    </location>
</feature>
<sequence>MHCFINFVCCYRGFHQCSCIFKNTSSKLTGSSHVDNALFVMHLYLFCYLWHIICADIRRSRYVSWYRKRWANSPTYQRCSFLWLSITLCSSRPLSFSKTISARMVHRKG</sequence>
<evidence type="ECO:0000256" key="1">
    <source>
        <dbReference type="SAM" id="Phobius"/>
    </source>
</evidence>
<dbReference type="EMBL" id="GBRH01248710">
    <property type="protein sequence ID" value="JAD49185.1"/>
    <property type="molecule type" value="Transcribed_RNA"/>
</dbReference>
<protein>
    <submittedName>
        <fullName evidence="2">Uncharacterized protein</fullName>
    </submittedName>
</protein>
<reference evidence="2" key="2">
    <citation type="journal article" date="2015" name="Data Brief">
        <title>Shoot transcriptome of the giant reed, Arundo donax.</title>
        <authorList>
            <person name="Barrero R.A."/>
            <person name="Guerrero F.D."/>
            <person name="Moolhuijzen P."/>
            <person name="Goolsby J.A."/>
            <person name="Tidwell J."/>
            <person name="Bellgard S.E."/>
            <person name="Bellgard M.I."/>
        </authorList>
    </citation>
    <scope>NUCLEOTIDE SEQUENCE</scope>
    <source>
        <tissue evidence="2">Shoot tissue taken approximately 20 cm above the soil surface</tissue>
    </source>
</reference>
<keyword evidence="1" id="KW-1133">Transmembrane helix</keyword>
<proteinExistence type="predicted"/>
<keyword evidence="1" id="KW-0472">Membrane</keyword>
<dbReference type="AlphaFoldDB" id="A0A0A9AJT3"/>
<keyword evidence="1" id="KW-0812">Transmembrane</keyword>
<accession>A0A0A9AJT3</accession>
<organism evidence="2">
    <name type="scientific">Arundo donax</name>
    <name type="common">Giant reed</name>
    <name type="synonym">Donax arundinaceus</name>
    <dbReference type="NCBI Taxonomy" id="35708"/>
    <lineage>
        <taxon>Eukaryota</taxon>
        <taxon>Viridiplantae</taxon>
        <taxon>Streptophyta</taxon>
        <taxon>Embryophyta</taxon>
        <taxon>Tracheophyta</taxon>
        <taxon>Spermatophyta</taxon>
        <taxon>Magnoliopsida</taxon>
        <taxon>Liliopsida</taxon>
        <taxon>Poales</taxon>
        <taxon>Poaceae</taxon>
        <taxon>PACMAD clade</taxon>
        <taxon>Arundinoideae</taxon>
        <taxon>Arundineae</taxon>
        <taxon>Arundo</taxon>
    </lineage>
</organism>